<evidence type="ECO:0000256" key="1">
    <source>
        <dbReference type="ARBA" id="ARBA00022962"/>
    </source>
</evidence>
<dbReference type="PRINTS" id="PR00099">
    <property type="entry name" value="CPSGATASE"/>
</dbReference>
<dbReference type="GO" id="GO:0000162">
    <property type="term" value="P:L-tryptophan biosynthetic process"/>
    <property type="evidence" value="ECO:0007669"/>
    <property type="project" value="TreeGrafter"/>
</dbReference>
<name>A0A2N3L9F7_9PROT</name>
<dbReference type="SUPFAM" id="SSF52317">
    <property type="entry name" value="Class I glutamine amidotransferase-like"/>
    <property type="match status" value="1"/>
</dbReference>
<evidence type="ECO:0000259" key="2">
    <source>
        <dbReference type="Pfam" id="PF00117"/>
    </source>
</evidence>
<dbReference type="RefSeq" id="WP_101300360.1">
    <property type="nucleotide sequence ID" value="NZ_NXGX01000002.1"/>
</dbReference>
<dbReference type="CDD" id="cd01743">
    <property type="entry name" value="GATase1_Anthranilate_Synthase"/>
    <property type="match status" value="1"/>
</dbReference>
<dbReference type="InterPro" id="IPR050472">
    <property type="entry name" value="Anth_synth/Amidotransfase"/>
</dbReference>
<keyword evidence="4" id="KW-1185">Reference proteome</keyword>
<dbReference type="PANTHER" id="PTHR43418">
    <property type="entry name" value="MULTIFUNCTIONAL TRYPTOPHAN BIOSYNTHESIS PROTEIN-RELATED"/>
    <property type="match status" value="1"/>
</dbReference>
<dbReference type="Proteomes" id="UP000233332">
    <property type="component" value="Unassembled WGS sequence"/>
</dbReference>
<sequence>MILLIDNYDSFVFNLARYLRELDQEVEVIRNDEITTDMVRERCPDALVFSPGPCGPDEAGNSLALIRDLSGEFAMLGVCLGHQSIAQAFGGKVKRAKRPIHGMTSDVDHDGDGIFNDLKQPLRVTRYHSLIVDLPVDGSLVQTATGPDGEVMAFAHTALPIYGVQFHPEAVLTEQGHDLLANFLKLAADHRATKRSAICKSG</sequence>
<dbReference type="AlphaFoldDB" id="A0A2N3L9F7"/>
<evidence type="ECO:0000313" key="3">
    <source>
        <dbReference type="EMBL" id="PKR59366.1"/>
    </source>
</evidence>
<dbReference type="PANTHER" id="PTHR43418:SF4">
    <property type="entry name" value="MULTIFUNCTIONAL TRYPTOPHAN BIOSYNTHESIS PROTEIN"/>
    <property type="match status" value="1"/>
</dbReference>
<gene>
    <name evidence="3" type="ORF">COO92_04820</name>
</gene>
<dbReference type="NCBIfam" id="TIGR00566">
    <property type="entry name" value="trpG_papA"/>
    <property type="match status" value="1"/>
</dbReference>
<dbReference type="FunFam" id="3.40.50.880:FF:000003">
    <property type="entry name" value="Anthranilate synthase component II"/>
    <property type="match status" value="1"/>
</dbReference>
<dbReference type="GO" id="GO:0005829">
    <property type="term" value="C:cytosol"/>
    <property type="evidence" value="ECO:0007669"/>
    <property type="project" value="TreeGrafter"/>
</dbReference>
<protein>
    <submittedName>
        <fullName evidence="3">Aminodeoxychorismate/anthranilate synthase component II</fullName>
    </submittedName>
</protein>
<dbReference type="InterPro" id="IPR029062">
    <property type="entry name" value="Class_I_gatase-like"/>
</dbReference>
<dbReference type="InterPro" id="IPR017926">
    <property type="entry name" value="GATASE"/>
</dbReference>
<proteinExistence type="predicted"/>
<dbReference type="PRINTS" id="PR00096">
    <property type="entry name" value="GATASE"/>
</dbReference>
<reference evidence="3 4" key="1">
    <citation type="submission" date="2017-09" db="EMBL/GenBank/DDBJ databases">
        <title>Biodiversity and function of Thalassospira species in the particle-attached aromatic-hydrocarbon-degrading consortia from the surface seawater of the China South Sea.</title>
        <authorList>
            <person name="Dong C."/>
            <person name="Lai Q."/>
            <person name="Shao Z."/>
        </authorList>
    </citation>
    <scope>NUCLEOTIDE SEQUENCE [LARGE SCALE GENOMIC DNA]</scope>
    <source>
        <strain evidence="3 4">139Z-12</strain>
    </source>
</reference>
<organism evidence="3 4">
    <name type="scientific">Thalassospira lohafexi</name>
    <dbReference type="NCBI Taxonomy" id="744227"/>
    <lineage>
        <taxon>Bacteria</taxon>
        <taxon>Pseudomonadati</taxon>
        <taxon>Pseudomonadota</taxon>
        <taxon>Alphaproteobacteria</taxon>
        <taxon>Rhodospirillales</taxon>
        <taxon>Thalassospiraceae</taxon>
        <taxon>Thalassospira</taxon>
    </lineage>
</organism>
<dbReference type="InterPro" id="IPR006221">
    <property type="entry name" value="TrpG/PapA_dom"/>
</dbReference>
<keyword evidence="1" id="KW-0315">Glutamine amidotransferase</keyword>
<comment type="caution">
    <text evidence="3">The sequence shown here is derived from an EMBL/GenBank/DDBJ whole genome shotgun (WGS) entry which is preliminary data.</text>
</comment>
<dbReference type="Pfam" id="PF00117">
    <property type="entry name" value="GATase"/>
    <property type="match status" value="1"/>
</dbReference>
<evidence type="ECO:0000313" key="4">
    <source>
        <dbReference type="Proteomes" id="UP000233332"/>
    </source>
</evidence>
<dbReference type="Gene3D" id="3.40.50.880">
    <property type="match status" value="1"/>
</dbReference>
<dbReference type="PROSITE" id="PS51273">
    <property type="entry name" value="GATASE_TYPE_1"/>
    <property type="match status" value="1"/>
</dbReference>
<accession>A0A2N3L9F7</accession>
<dbReference type="EMBL" id="NXGX01000002">
    <property type="protein sequence ID" value="PKR59366.1"/>
    <property type="molecule type" value="Genomic_DNA"/>
</dbReference>
<feature type="domain" description="Glutamine amidotransferase" evidence="2">
    <location>
        <begin position="3"/>
        <end position="184"/>
    </location>
</feature>
<dbReference type="GO" id="GO:0004049">
    <property type="term" value="F:anthranilate synthase activity"/>
    <property type="evidence" value="ECO:0007669"/>
    <property type="project" value="TreeGrafter"/>
</dbReference>
<dbReference type="PRINTS" id="PR00097">
    <property type="entry name" value="ANTSNTHASEII"/>
</dbReference>